<comment type="function">
    <text evidence="9">Enables the bacterium to metabolize sucrose as a sole carbon source.</text>
</comment>
<evidence type="ECO:0000256" key="9">
    <source>
        <dbReference type="RuleBase" id="RU365015"/>
    </source>
</evidence>
<dbReference type="EC" id="3.2.1.26" evidence="3 8"/>
<keyword evidence="5 8" id="KW-0378">Hydrolase</keyword>
<keyword evidence="9" id="KW-0119">Carbohydrate metabolism</keyword>
<dbReference type="RefSeq" id="WP_390248975.1">
    <property type="nucleotide sequence ID" value="NZ_JBHSDT010000002.1"/>
</dbReference>
<evidence type="ECO:0000259" key="11">
    <source>
        <dbReference type="Pfam" id="PF08244"/>
    </source>
</evidence>
<dbReference type="InterPro" id="IPR006232">
    <property type="entry name" value="Suc6P_hydrolase"/>
</dbReference>
<dbReference type="CDD" id="cd18623">
    <property type="entry name" value="GH32_ScrB-like"/>
    <property type="match status" value="1"/>
</dbReference>
<evidence type="ECO:0000313" key="13">
    <source>
        <dbReference type="Proteomes" id="UP001595882"/>
    </source>
</evidence>
<keyword evidence="6 8" id="KW-0326">Glycosidase</keyword>
<dbReference type="SMART" id="SM00640">
    <property type="entry name" value="Glyco_32"/>
    <property type="match status" value="1"/>
</dbReference>
<evidence type="ECO:0000313" key="12">
    <source>
        <dbReference type="EMBL" id="MFC4401918.1"/>
    </source>
</evidence>
<evidence type="ECO:0000256" key="5">
    <source>
        <dbReference type="ARBA" id="ARBA00022801"/>
    </source>
</evidence>
<dbReference type="Pfam" id="PF08244">
    <property type="entry name" value="Glyco_hydro_32C"/>
    <property type="match status" value="1"/>
</dbReference>
<dbReference type="PANTHER" id="PTHR43101">
    <property type="entry name" value="BETA-FRUCTOSIDASE"/>
    <property type="match status" value="1"/>
</dbReference>
<comment type="pathway">
    <text evidence="1 9">Glycan biosynthesis; sucrose metabolism.</text>
</comment>
<dbReference type="Gene3D" id="2.115.10.20">
    <property type="entry name" value="Glycosyl hydrolase domain, family 43"/>
    <property type="match status" value="1"/>
</dbReference>
<evidence type="ECO:0000256" key="8">
    <source>
        <dbReference type="RuleBase" id="RU362110"/>
    </source>
</evidence>
<gene>
    <name evidence="12" type="ORF">ACFOY7_02255</name>
</gene>
<proteinExistence type="inferred from homology"/>
<comment type="similarity">
    <text evidence="2 8">Belongs to the glycosyl hydrolase 32 family.</text>
</comment>
<dbReference type="Gene3D" id="2.60.120.560">
    <property type="entry name" value="Exo-inulinase, domain 1"/>
    <property type="match status" value="1"/>
</dbReference>
<dbReference type="SUPFAM" id="SSF75005">
    <property type="entry name" value="Arabinanase/levansucrase/invertase"/>
    <property type="match status" value="1"/>
</dbReference>
<comment type="catalytic activity">
    <reaction evidence="8">
        <text>Hydrolysis of terminal non-reducing beta-D-fructofuranoside residues in beta-D-fructofuranosides.</text>
        <dbReference type="EC" id="3.2.1.26"/>
    </reaction>
</comment>
<dbReference type="NCBIfam" id="TIGR01322">
    <property type="entry name" value="scrB_fam"/>
    <property type="match status" value="1"/>
</dbReference>
<comment type="subcellular location">
    <subcellularLocation>
        <location evidence="9">Cytoplasm</location>
    </subcellularLocation>
</comment>
<dbReference type="PROSITE" id="PS00609">
    <property type="entry name" value="GLYCOSYL_HYDROL_F32"/>
    <property type="match status" value="1"/>
</dbReference>
<reference evidence="13" key="1">
    <citation type="journal article" date="2019" name="Int. J. Syst. Evol. Microbiol.">
        <title>The Global Catalogue of Microorganisms (GCM) 10K type strain sequencing project: providing services to taxonomists for standard genome sequencing and annotation.</title>
        <authorList>
            <consortium name="The Broad Institute Genomics Platform"/>
            <consortium name="The Broad Institute Genome Sequencing Center for Infectious Disease"/>
            <person name="Wu L."/>
            <person name="Ma J."/>
        </authorList>
    </citation>
    <scope>NUCLEOTIDE SEQUENCE [LARGE SCALE GENOMIC DNA]</scope>
    <source>
        <strain evidence="13">CCUG 37865</strain>
    </source>
</reference>
<accession>A0ABV8WSN2</accession>
<evidence type="ECO:0000256" key="2">
    <source>
        <dbReference type="ARBA" id="ARBA00009902"/>
    </source>
</evidence>
<dbReference type="InterPro" id="IPR013320">
    <property type="entry name" value="ConA-like_dom_sf"/>
</dbReference>
<evidence type="ECO:0000256" key="1">
    <source>
        <dbReference type="ARBA" id="ARBA00004914"/>
    </source>
</evidence>
<name>A0ABV8WSN2_9BACI</name>
<dbReference type="InterPro" id="IPR001362">
    <property type="entry name" value="Glyco_hydro_32"/>
</dbReference>
<evidence type="ECO:0000256" key="4">
    <source>
        <dbReference type="ARBA" id="ARBA00019623"/>
    </source>
</evidence>
<dbReference type="Proteomes" id="UP001595882">
    <property type="component" value="Unassembled WGS sequence"/>
</dbReference>
<sequence length="466" mass="53779">MKLDQHLKNKAMDIVNKKHPVVKKDPYYPVYHIAPPVGLINDPNGWIQWKGTYHLFYQWMPFETGHGAKFWGHVSSKDLINWKDEPIALAPSNWFDKDGCYSGSAISFEDELLLYYTGNVKNNNIRESYQCLAVSKDGRYFEKKGVQIEVPQGYTAHFRDPKVWKEDEQFYMVIGAQNELKEGSVVWFTSNDLKEWQFGGTLATGFGYMWECPDFFSLNGKDILLFSPQGLSASGIHYRNIHQTGYVAGKWDKETNQFTHGEFSELDKGFEFYAPQTTLDENGRRLLFGWMGVPDQNEQLHPTIQHGWLHQLTVPRELILKGGHIYQKPVEELKQLRQNQLQRLELGADDLWEGQIPRASEFILNVRGQNSNILINLFGFLKFKYDSVQRSIQLVRPRMEGTGVEERVALIDQVSEIRCLIDHSSVEVFINEGEIVFTSRIFADPDNYTMSLQASGELTVWELGKM</sequence>
<dbReference type="EMBL" id="JBHSDT010000002">
    <property type="protein sequence ID" value="MFC4401918.1"/>
    <property type="molecule type" value="Genomic_DNA"/>
</dbReference>
<dbReference type="InterPro" id="IPR013148">
    <property type="entry name" value="Glyco_hydro_32_N"/>
</dbReference>
<dbReference type="InterPro" id="IPR051214">
    <property type="entry name" value="GH32_Enzymes"/>
</dbReference>
<protein>
    <recommendedName>
        <fullName evidence="4 8">Sucrose-6-phosphate hydrolase</fullName>
        <ecNumber evidence="3 8">3.2.1.26</ecNumber>
    </recommendedName>
    <alternativeName>
        <fullName evidence="7 9">Invertase</fullName>
    </alternativeName>
</protein>
<keyword evidence="13" id="KW-1185">Reference proteome</keyword>
<dbReference type="SUPFAM" id="SSF49899">
    <property type="entry name" value="Concanavalin A-like lectins/glucanases"/>
    <property type="match status" value="1"/>
</dbReference>
<dbReference type="InterPro" id="IPR018053">
    <property type="entry name" value="Glyco_hydro_32_AS"/>
</dbReference>
<evidence type="ECO:0000256" key="6">
    <source>
        <dbReference type="ARBA" id="ARBA00023295"/>
    </source>
</evidence>
<evidence type="ECO:0000256" key="7">
    <source>
        <dbReference type="ARBA" id="ARBA00033367"/>
    </source>
</evidence>
<dbReference type="PANTHER" id="PTHR43101:SF1">
    <property type="entry name" value="BETA-FRUCTOSIDASE"/>
    <property type="match status" value="1"/>
</dbReference>
<feature type="domain" description="Glycosyl hydrolase family 32 N-terminal" evidence="10">
    <location>
        <begin position="32"/>
        <end position="329"/>
    </location>
</feature>
<keyword evidence="9" id="KW-0963">Cytoplasm</keyword>
<dbReference type="Pfam" id="PF00251">
    <property type="entry name" value="Glyco_hydro_32N"/>
    <property type="match status" value="1"/>
</dbReference>
<dbReference type="InterPro" id="IPR013189">
    <property type="entry name" value="Glyco_hydro_32_C"/>
</dbReference>
<dbReference type="InterPro" id="IPR023296">
    <property type="entry name" value="Glyco_hydro_beta-prop_sf"/>
</dbReference>
<evidence type="ECO:0000259" key="10">
    <source>
        <dbReference type="Pfam" id="PF00251"/>
    </source>
</evidence>
<feature type="domain" description="Glycosyl hydrolase family 32 C-terminal" evidence="11">
    <location>
        <begin position="411"/>
        <end position="458"/>
    </location>
</feature>
<organism evidence="12 13">
    <name type="scientific">Gracilibacillus xinjiangensis</name>
    <dbReference type="NCBI Taxonomy" id="1193282"/>
    <lineage>
        <taxon>Bacteria</taxon>
        <taxon>Bacillati</taxon>
        <taxon>Bacillota</taxon>
        <taxon>Bacilli</taxon>
        <taxon>Bacillales</taxon>
        <taxon>Bacillaceae</taxon>
        <taxon>Gracilibacillus</taxon>
    </lineage>
</organism>
<comment type="caution">
    <text evidence="12">The sequence shown here is derived from an EMBL/GenBank/DDBJ whole genome shotgun (WGS) entry which is preliminary data.</text>
</comment>
<dbReference type="GO" id="GO:0016787">
    <property type="term" value="F:hydrolase activity"/>
    <property type="evidence" value="ECO:0007669"/>
    <property type="project" value="UniProtKB-KW"/>
</dbReference>
<evidence type="ECO:0000256" key="3">
    <source>
        <dbReference type="ARBA" id="ARBA00012758"/>
    </source>
</evidence>